<dbReference type="Gene3D" id="3.40.50.1820">
    <property type="entry name" value="alpha/beta hydrolase"/>
    <property type="match status" value="1"/>
</dbReference>
<evidence type="ECO:0000313" key="3">
    <source>
        <dbReference type="Proteomes" id="UP000503462"/>
    </source>
</evidence>
<dbReference type="GO" id="GO:0004806">
    <property type="term" value="F:triacylglycerol lipase activity"/>
    <property type="evidence" value="ECO:0007669"/>
    <property type="project" value="TreeGrafter"/>
</dbReference>
<feature type="domain" description="Alpha/beta hydrolase fold-3" evidence="1">
    <location>
        <begin position="100"/>
        <end position="307"/>
    </location>
</feature>
<dbReference type="Proteomes" id="UP000503462">
    <property type="component" value="Chromosome 3"/>
</dbReference>
<dbReference type="OrthoDB" id="408631at2759"/>
<reference evidence="2 3" key="1">
    <citation type="journal article" date="2016" name="Sci. Rep.">
        <title>Peltaster fructicola genome reveals evolution from an invasive phytopathogen to an ectophytic parasite.</title>
        <authorList>
            <person name="Xu C."/>
            <person name="Chen H."/>
            <person name="Gleason M.L."/>
            <person name="Xu J.R."/>
            <person name="Liu H."/>
            <person name="Zhang R."/>
            <person name="Sun G."/>
        </authorList>
    </citation>
    <scope>NUCLEOTIDE SEQUENCE [LARGE SCALE GENOMIC DNA]</scope>
    <source>
        <strain evidence="2 3">LNHT1506</strain>
    </source>
</reference>
<dbReference type="GO" id="GO:0004771">
    <property type="term" value="F:sterol ester esterase activity"/>
    <property type="evidence" value="ECO:0007669"/>
    <property type="project" value="TreeGrafter"/>
</dbReference>
<dbReference type="GO" id="GO:0019433">
    <property type="term" value="P:triglyceride catabolic process"/>
    <property type="evidence" value="ECO:0007669"/>
    <property type="project" value="TreeGrafter"/>
</dbReference>
<evidence type="ECO:0000313" key="2">
    <source>
        <dbReference type="EMBL" id="QIW98727.1"/>
    </source>
</evidence>
<dbReference type="EMBL" id="CP051141">
    <property type="protein sequence ID" value="QIW98727.1"/>
    <property type="molecule type" value="Genomic_DNA"/>
</dbReference>
<accession>A0A6H0XVU8</accession>
<dbReference type="Pfam" id="PF07859">
    <property type="entry name" value="Abhydrolase_3"/>
    <property type="match status" value="1"/>
</dbReference>
<keyword evidence="3" id="KW-1185">Reference proteome</keyword>
<organism evidence="2 3">
    <name type="scientific">Peltaster fructicola</name>
    <dbReference type="NCBI Taxonomy" id="286661"/>
    <lineage>
        <taxon>Eukaryota</taxon>
        <taxon>Fungi</taxon>
        <taxon>Dikarya</taxon>
        <taxon>Ascomycota</taxon>
        <taxon>Pezizomycotina</taxon>
        <taxon>Dothideomycetes</taxon>
        <taxon>Dothideomycetes incertae sedis</taxon>
        <taxon>Peltaster</taxon>
    </lineage>
</organism>
<dbReference type="InterPro" id="IPR013094">
    <property type="entry name" value="AB_hydrolase_3"/>
</dbReference>
<proteinExistence type="predicted"/>
<evidence type="ECO:0000259" key="1">
    <source>
        <dbReference type="Pfam" id="PF07859"/>
    </source>
</evidence>
<dbReference type="SUPFAM" id="SSF53474">
    <property type="entry name" value="alpha/beta-Hydrolases"/>
    <property type="match status" value="1"/>
</dbReference>
<dbReference type="PANTHER" id="PTHR23025:SF3">
    <property type="entry name" value="HORMONE-SENSITIVE LIPASE"/>
    <property type="match status" value="1"/>
</dbReference>
<dbReference type="InterPro" id="IPR029058">
    <property type="entry name" value="AB_hydrolase_fold"/>
</dbReference>
<gene>
    <name evidence="2" type="ORF">AMS68_004245</name>
</gene>
<sequence>MPLQSDLSFDVDKLDPARVTEKTHKLNDTLVKLMQGEPKWYEVGAEKYRQMRVNGETPMPKPKILDSGKDITIPSREASRSIPCRVFKPADGGSKGVFYHIHGGGWVLQSQYTQDLMLEYLANHTQLIVVSVGYRLAPEHPYPQPNEDCYDVADWLVDNAEKQFGGPMLFMSGDSAGAHLSVVTAYHVLESRPDFAFKGLVLNFGAYNLAEFLPQARNFHLELILDVDIMEKYANAYLPNTTAAQRRDKFISPFYADMSKMKLPPALFTCGTLDCLMDDSIMMSTKWMMSGAEAILKLYPGAPHGFVFFEIGQTEETERALQDIVTFIKDKS</sequence>
<dbReference type="GO" id="GO:0005829">
    <property type="term" value="C:cytosol"/>
    <property type="evidence" value="ECO:0007669"/>
    <property type="project" value="TreeGrafter"/>
</dbReference>
<dbReference type="AlphaFoldDB" id="A0A6H0XVU8"/>
<protein>
    <recommendedName>
        <fullName evidence="1">Alpha/beta hydrolase fold-3 domain-containing protein</fullName>
    </recommendedName>
</protein>
<dbReference type="PANTHER" id="PTHR23025">
    <property type="entry name" value="TRIACYLGLYCEROL LIPASE"/>
    <property type="match status" value="1"/>
</dbReference>
<name>A0A6H0XVU8_9PEZI</name>